<dbReference type="STRING" id="1576480.XU08_C0003G0109"/>
<evidence type="ECO:0000313" key="2">
    <source>
        <dbReference type="Proteomes" id="UP000051297"/>
    </source>
</evidence>
<gene>
    <name evidence="1" type="ORF">XU08_C0003G0109</name>
</gene>
<dbReference type="EMBL" id="LDXK01000003">
    <property type="protein sequence ID" value="KRT67433.1"/>
    <property type="molecule type" value="Genomic_DNA"/>
</dbReference>
<reference evidence="1 2" key="1">
    <citation type="submission" date="2015-05" db="EMBL/GenBank/DDBJ databases">
        <title>Critical biogeochemical functions in the subsurface are associated with bacteria from new phyla and little studied lineages.</title>
        <authorList>
            <person name="Hug L.A."/>
            <person name="Thomas B.C."/>
            <person name="Sharon I."/>
            <person name="Brown C.T."/>
            <person name="Sharma R."/>
            <person name="Hettich R.L."/>
            <person name="Wilkins M.J."/>
            <person name="Williams K.H."/>
            <person name="Singh A."/>
            <person name="Banfield J.F."/>
        </authorList>
    </citation>
    <scope>NUCLEOTIDE SEQUENCE [LARGE SCALE GENOMIC DNA]</scope>
    <source>
        <strain evidence="1">CSP1-7</strain>
    </source>
</reference>
<comment type="caution">
    <text evidence="1">The sequence shown here is derived from an EMBL/GenBank/DDBJ whole genome shotgun (WGS) entry which is preliminary data.</text>
</comment>
<evidence type="ECO:0000313" key="1">
    <source>
        <dbReference type="EMBL" id="KRT67433.1"/>
    </source>
</evidence>
<dbReference type="AlphaFoldDB" id="A0A0T5ZX90"/>
<sequence>MLKINLKFMKKSKPLAKRLKAWAGKRPLWLKFVVAVVLLSTLTSLLAVGLYDRYYGSSPWSNKMRFVKEALAVCNQAQTLAATVVDFGDWPLAKDYGLKGESLDNISGYLDGAGALGSGDVPTTGEAAVAVSWLKQKYPDYFTSKSRCEEMSTEYQEKYAY</sequence>
<protein>
    <submittedName>
        <fullName evidence="1">Uncharacterized protein</fullName>
    </submittedName>
</protein>
<organism evidence="1 2">
    <name type="scientific">candidate division WWE3 bacterium CSP1-7</name>
    <dbReference type="NCBI Taxonomy" id="1576480"/>
    <lineage>
        <taxon>Bacteria</taxon>
        <taxon>Katanobacteria</taxon>
    </lineage>
</organism>
<dbReference type="Proteomes" id="UP000051297">
    <property type="component" value="Unassembled WGS sequence"/>
</dbReference>
<proteinExistence type="predicted"/>
<name>A0A0T5ZX90_UNCKA</name>
<accession>A0A0T5ZX90</accession>